<gene>
    <name evidence="3" type="ORF">RDB_LOCUS24105</name>
</gene>
<dbReference type="Proteomes" id="UP000663846">
    <property type="component" value="Unassembled WGS sequence"/>
</dbReference>
<accession>A0A8H2WG70</accession>
<feature type="transmembrane region" description="Helical" evidence="2">
    <location>
        <begin position="568"/>
        <end position="592"/>
    </location>
</feature>
<name>A0A8H2WG70_9AGAM</name>
<evidence type="ECO:0000313" key="4">
    <source>
        <dbReference type="Proteomes" id="UP000663846"/>
    </source>
</evidence>
<evidence type="ECO:0000256" key="1">
    <source>
        <dbReference type="SAM" id="MobiDB-lite"/>
    </source>
</evidence>
<reference evidence="3" key="1">
    <citation type="submission" date="2021-01" db="EMBL/GenBank/DDBJ databases">
        <authorList>
            <person name="Kaushik A."/>
        </authorList>
    </citation>
    <scope>NUCLEOTIDE SEQUENCE</scope>
    <source>
        <strain evidence="3">AG1-1C</strain>
    </source>
</reference>
<comment type="caution">
    <text evidence="3">The sequence shown here is derived from an EMBL/GenBank/DDBJ whole genome shotgun (WGS) entry which is preliminary data.</text>
</comment>
<protein>
    <submittedName>
        <fullName evidence="3">Uncharacterized protein</fullName>
    </submittedName>
</protein>
<dbReference type="EMBL" id="CAJMWS010000117">
    <property type="protein sequence ID" value="CAE6368052.1"/>
    <property type="molecule type" value="Genomic_DNA"/>
</dbReference>
<feature type="transmembrane region" description="Helical" evidence="2">
    <location>
        <begin position="209"/>
        <end position="234"/>
    </location>
</feature>
<feature type="transmembrane region" description="Helical" evidence="2">
    <location>
        <begin position="124"/>
        <end position="146"/>
    </location>
</feature>
<evidence type="ECO:0000256" key="2">
    <source>
        <dbReference type="SAM" id="Phobius"/>
    </source>
</evidence>
<evidence type="ECO:0000313" key="3">
    <source>
        <dbReference type="EMBL" id="CAE6368052.1"/>
    </source>
</evidence>
<organism evidence="3 4">
    <name type="scientific">Rhizoctonia solani</name>
    <dbReference type="NCBI Taxonomy" id="456999"/>
    <lineage>
        <taxon>Eukaryota</taxon>
        <taxon>Fungi</taxon>
        <taxon>Dikarya</taxon>
        <taxon>Basidiomycota</taxon>
        <taxon>Agaricomycotina</taxon>
        <taxon>Agaricomycetes</taxon>
        <taxon>Cantharellales</taxon>
        <taxon>Ceratobasidiaceae</taxon>
        <taxon>Rhizoctonia</taxon>
    </lineage>
</organism>
<feature type="region of interest" description="Disordered" evidence="1">
    <location>
        <begin position="31"/>
        <end position="54"/>
    </location>
</feature>
<feature type="transmembrane region" description="Helical" evidence="2">
    <location>
        <begin position="66"/>
        <end position="89"/>
    </location>
</feature>
<keyword evidence="2" id="KW-0472">Membrane</keyword>
<sequence>MHSRMLHYSAVSLDPNITSEASAQYSNLAPYEETFSPDDPTDDHAPTALRLDPDHRKPRLGMRAKILVPTLVVFVMTAGLGIAMIAWLFSRNILPPKQAFELGYILADEGVKNRNELESATLRALTAATFISTLISTTSPVLMLLVSYRIAYLWIKHQSQAAGRASDAGPTPLQYGMMTEILSSPSIMSIGRAILYLARRGKRASAPSYFWKAVLMGVVVYIFTHLVGLADLWVHTTTSAVLFNRFDVHDQTPIQASLTFNDSICPDTTTFPANGYPPPFTCGGSGDSWATGYPHLVSSGLKTISNSSLDRTVITLADENDLAIMVPNFSNTTTAFFAHSFGIRASCKSLSIEGSGCDVEGPTTVNCSDRGITILPSFGQTFPNLVIVKEPGNHWNGAAYGDTGSETFYLRGGRCCAGNPAQSVVQLSWNLGGGIRDLDRPNQAVIMMPFNLPVRLYATCDLAVYNLTVAYKGSALNGKQWSLVRGSDVLSSPYFSDAILAAYAWNSISDHAAINIKSRAMTTNSVEEVMAGLNQEMSRLALGMTSGMFYFSPASDVSIFKPVLLGRYYLAPLFTFVLLLFIYGFMALVILVTSFNMRSGMIIVPPSLQNTQSSGQEKDKRIPVLELVRLRLSSPIPMILQFFARPITSSQQPGANDPDARSVSRTITELFPEADTSIHTENRLRLGVEDVVIRPRFGIWSDQVMKDKC</sequence>
<keyword evidence="2" id="KW-0812">Transmembrane</keyword>
<keyword evidence="2" id="KW-1133">Transmembrane helix</keyword>
<dbReference type="AlphaFoldDB" id="A0A8H2WG70"/>
<proteinExistence type="predicted"/>